<feature type="compositionally biased region" description="Basic and acidic residues" evidence="1">
    <location>
        <begin position="65"/>
        <end position="85"/>
    </location>
</feature>
<dbReference type="AlphaFoldDB" id="A0A9R1UI00"/>
<accession>A0A9R1UI00</accession>
<name>A0A9R1UI00_LACSA</name>
<evidence type="ECO:0000313" key="3">
    <source>
        <dbReference type="Proteomes" id="UP000235145"/>
    </source>
</evidence>
<organism evidence="2 3">
    <name type="scientific">Lactuca sativa</name>
    <name type="common">Garden lettuce</name>
    <dbReference type="NCBI Taxonomy" id="4236"/>
    <lineage>
        <taxon>Eukaryota</taxon>
        <taxon>Viridiplantae</taxon>
        <taxon>Streptophyta</taxon>
        <taxon>Embryophyta</taxon>
        <taxon>Tracheophyta</taxon>
        <taxon>Spermatophyta</taxon>
        <taxon>Magnoliopsida</taxon>
        <taxon>eudicotyledons</taxon>
        <taxon>Gunneridae</taxon>
        <taxon>Pentapetalae</taxon>
        <taxon>asterids</taxon>
        <taxon>campanulids</taxon>
        <taxon>Asterales</taxon>
        <taxon>Asteraceae</taxon>
        <taxon>Cichorioideae</taxon>
        <taxon>Cichorieae</taxon>
        <taxon>Lactucinae</taxon>
        <taxon>Lactuca</taxon>
    </lineage>
</organism>
<evidence type="ECO:0000256" key="1">
    <source>
        <dbReference type="SAM" id="MobiDB-lite"/>
    </source>
</evidence>
<dbReference type="Proteomes" id="UP000235145">
    <property type="component" value="Unassembled WGS sequence"/>
</dbReference>
<proteinExistence type="predicted"/>
<gene>
    <name evidence="2" type="ORF">LSAT_V11C900476860</name>
</gene>
<protein>
    <submittedName>
        <fullName evidence="2">Uncharacterized protein</fullName>
    </submittedName>
</protein>
<feature type="compositionally biased region" description="Low complexity" evidence="1">
    <location>
        <begin position="36"/>
        <end position="64"/>
    </location>
</feature>
<dbReference type="EMBL" id="NBSK02000009">
    <property type="protein sequence ID" value="KAJ0187531.1"/>
    <property type="molecule type" value="Genomic_DNA"/>
</dbReference>
<reference evidence="2 3" key="1">
    <citation type="journal article" date="2017" name="Nat. Commun.">
        <title>Genome assembly with in vitro proximity ligation data and whole-genome triplication in lettuce.</title>
        <authorList>
            <person name="Reyes-Chin-Wo S."/>
            <person name="Wang Z."/>
            <person name="Yang X."/>
            <person name="Kozik A."/>
            <person name="Arikit S."/>
            <person name="Song C."/>
            <person name="Xia L."/>
            <person name="Froenicke L."/>
            <person name="Lavelle D.O."/>
            <person name="Truco M.J."/>
            <person name="Xia R."/>
            <person name="Zhu S."/>
            <person name="Xu C."/>
            <person name="Xu H."/>
            <person name="Xu X."/>
            <person name="Cox K."/>
            <person name="Korf I."/>
            <person name="Meyers B.C."/>
            <person name="Michelmore R.W."/>
        </authorList>
    </citation>
    <scope>NUCLEOTIDE SEQUENCE [LARGE SCALE GENOMIC DNA]</scope>
    <source>
        <strain evidence="3">cv. Salinas</strain>
        <tissue evidence="2">Seedlings</tissue>
    </source>
</reference>
<sequence>MGKINTLDYFFKRNVDDKETNHESEESKRHKASTSEPQPQETTNQQENEPQPQGKENLQENEPQPQEKENPNEVDLKNLERDPAKRNQMLDYPINLREQVRQAYMNLGPFQIRLMEYKAKGSTKLLDSCLSP</sequence>
<comment type="caution">
    <text evidence="2">The sequence shown here is derived from an EMBL/GenBank/DDBJ whole genome shotgun (WGS) entry which is preliminary data.</text>
</comment>
<feature type="compositionally biased region" description="Basic and acidic residues" evidence="1">
    <location>
        <begin position="10"/>
        <end position="28"/>
    </location>
</feature>
<feature type="region of interest" description="Disordered" evidence="1">
    <location>
        <begin position="1"/>
        <end position="90"/>
    </location>
</feature>
<evidence type="ECO:0000313" key="2">
    <source>
        <dbReference type="EMBL" id="KAJ0187531.1"/>
    </source>
</evidence>
<keyword evidence="3" id="KW-1185">Reference proteome</keyword>